<accession>A0ABT4BPM9</accession>
<feature type="region of interest" description="Disordered" evidence="1">
    <location>
        <begin position="29"/>
        <end position="55"/>
    </location>
</feature>
<protein>
    <submittedName>
        <fullName evidence="2">Helix-turn-helix domain-containing protein</fullName>
    </submittedName>
</protein>
<organism evidence="2 3">
    <name type="scientific">Caproiciproducens galactitolivorans</name>
    <dbReference type="NCBI Taxonomy" id="642589"/>
    <lineage>
        <taxon>Bacteria</taxon>
        <taxon>Bacillati</taxon>
        <taxon>Bacillota</taxon>
        <taxon>Clostridia</taxon>
        <taxon>Eubacteriales</taxon>
        <taxon>Acutalibacteraceae</taxon>
        <taxon>Caproiciproducens</taxon>
    </lineage>
</organism>
<name>A0ABT4BPM9_9FIRM</name>
<reference evidence="2 3" key="1">
    <citation type="submission" date="2022-11" db="EMBL/GenBank/DDBJ databases">
        <authorList>
            <person name="Caiyu Z."/>
        </authorList>
    </citation>
    <scope>NUCLEOTIDE SEQUENCE [LARGE SCALE GENOMIC DNA]</scope>
    <source>
        <strain evidence="2 3">YR-4</strain>
    </source>
</reference>
<dbReference type="SUPFAM" id="SSF46785">
    <property type="entry name" value="Winged helix' DNA-binding domain"/>
    <property type="match status" value="1"/>
</dbReference>
<keyword evidence="3" id="KW-1185">Reference proteome</keyword>
<dbReference type="RefSeq" id="WP_268056855.1">
    <property type="nucleotide sequence ID" value="NZ_JAPOHA010000001.1"/>
</dbReference>
<proteinExistence type="predicted"/>
<sequence>MEIRRRFDNGRQTSNEYILIDNPQLRMPSEMPSDSICNENHDSISKSKENSKQSPPRLFKCGLGVFKHPLTANEIKVYSYLTFRAGKDGECMPSKKEIAADCEISVSTVWRAISTLCRKGLIEVVPQTRADVYGNNGTSVNKYILRKDTGPDANADSGKEEKPVSSAPVQPECDRSRPESFEPEGTPTAHNLCREMPVFCGQKHSETPQAFSAGSSSTCPPFQPSFFTGFHDTLPNITDDTPRTMSRTKVTVNLRDIRLFSKVAGWYRRIFRNSECRKE</sequence>
<dbReference type="InterPro" id="IPR036390">
    <property type="entry name" value="WH_DNA-bd_sf"/>
</dbReference>
<dbReference type="EMBL" id="JAPOHA010000001">
    <property type="protein sequence ID" value="MCY1712847.1"/>
    <property type="molecule type" value="Genomic_DNA"/>
</dbReference>
<evidence type="ECO:0000313" key="2">
    <source>
        <dbReference type="EMBL" id="MCY1712847.1"/>
    </source>
</evidence>
<gene>
    <name evidence="2" type="ORF">OUY18_01060</name>
</gene>
<dbReference type="InterPro" id="IPR036388">
    <property type="entry name" value="WH-like_DNA-bd_sf"/>
</dbReference>
<comment type="caution">
    <text evidence="2">The sequence shown here is derived from an EMBL/GenBank/DDBJ whole genome shotgun (WGS) entry which is preliminary data.</text>
</comment>
<evidence type="ECO:0000313" key="3">
    <source>
        <dbReference type="Proteomes" id="UP001082703"/>
    </source>
</evidence>
<dbReference type="Pfam" id="PF13730">
    <property type="entry name" value="HTH_36"/>
    <property type="match status" value="1"/>
</dbReference>
<evidence type="ECO:0000256" key="1">
    <source>
        <dbReference type="SAM" id="MobiDB-lite"/>
    </source>
</evidence>
<feature type="region of interest" description="Disordered" evidence="1">
    <location>
        <begin position="145"/>
        <end position="190"/>
    </location>
</feature>
<feature type="compositionally biased region" description="Basic and acidic residues" evidence="1">
    <location>
        <begin position="39"/>
        <end position="51"/>
    </location>
</feature>
<dbReference type="Gene3D" id="1.10.10.10">
    <property type="entry name" value="Winged helix-like DNA-binding domain superfamily/Winged helix DNA-binding domain"/>
    <property type="match status" value="1"/>
</dbReference>
<dbReference type="Proteomes" id="UP001082703">
    <property type="component" value="Unassembled WGS sequence"/>
</dbReference>